<feature type="region of interest" description="Disordered" evidence="1">
    <location>
        <begin position="1"/>
        <end position="185"/>
    </location>
</feature>
<comment type="caution">
    <text evidence="2">The sequence shown here is derived from an EMBL/GenBank/DDBJ whole genome shotgun (WGS) entry which is preliminary data.</text>
</comment>
<organism evidence="2 3">
    <name type="scientific">Polyrhizophydium stewartii</name>
    <dbReference type="NCBI Taxonomy" id="2732419"/>
    <lineage>
        <taxon>Eukaryota</taxon>
        <taxon>Fungi</taxon>
        <taxon>Fungi incertae sedis</taxon>
        <taxon>Chytridiomycota</taxon>
        <taxon>Chytridiomycota incertae sedis</taxon>
        <taxon>Chytridiomycetes</taxon>
        <taxon>Rhizophydiales</taxon>
        <taxon>Rhizophydiales incertae sedis</taxon>
        <taxon>Polyrhizophydium</taxon>
    </lineage>
</organism>
<protein>
    <submittedName>
        <fullName evidence="2">Cms1 ribosomal small subunit</fullName>
        <ecNumber evidence="2">3.4.19.12</ecNumber>
    </submittedName>
</protein>
<dbReference type="PANTHER" id="PTHR24030:SF0">
    <property type="entry name" value="PROTEIN CMSS1"/>
    <property type="match status" value="1"/>
</dbReference>
<proteinExistence type="predicted"/>
<feature type="compositionally biased region" description="Basic and acidic residues" evidence="1">
    <location>
        <begin position="58"/>
        <end position="67"/>
    </location>
</feature>
<feature type="compositionally biased region" description="Basic residues" evidence="1">
    <location>
        <begin position="26"/>
        <end position="36"/>
    </location>
</feature>
<dbReference type="Pfam" id="PF14617">
    <property type="entry name" value="CMS1"/>
    <property type="match status" value="1"/>
</dbReference>
<feature type="compositionally biased region" description="Low complexity" evidence="1">
    <location>
        <begin position="45"/>
        <end position="54"/>
    </location>
</feature>
<keyword evidence="2" id="KW-0378">Hydrolase</keyword>
<evidence type="ECO:0000313" key="3">
    <source>
        <dbReference type="Proteomes" id="UP001527925"/>
    </source>
</evidence>
<evidence type="ECO:0000256" key="1">
    <source>
        <dbReference type="SAM" id="MobiDB-lite"/>
    </source>
</evidence>
<name>A0ABR4N4I8_9FUNG</name>
<sequence>MAPDKKQSQTTKRRPQRRGQNAGKPRTGKRLARPGRRPGAGAGASGPNAISIAGSKRKAGDDAHQSDAESVPDIDPALTAAWDPSSEPARPARPARPAALAGSGAVRHNVEDELDGNLDLGSDAGFGSDRGNDNGVGDDDGEGDGGMAAARPASPPKKTTSSKQQKKAAKVKEADSSQPAKRAKRAALTLKDCGVEYQDQSDLAAEGDGAFPSAVRRVFGQDLAAIAKPKPSLQMLIVCSSAERTLEIIKHLKTLTGVRVAKLFARHIKLEEQIQQLNTHAFSIGVGTPHRISKLLLDESELIIK</sequence>
<gene>
    <name evidence="2" type="primary">CMSS1</name>
    <name evidence="2" type="ORF">HK105_206161</name>
</gene>
<keyword evidence="3" id="KW-1185">Reference proteome</keyword>
<dbReference type="InterPro" id="IPR032704">
    <property type="entry name" value="Cms1"/>
</dbReference>
<dbReference type="GO" id="GO:0004843">
    <property type="term" value="F:cysteine-type deubiquitinase activity"/>
    <property type="evidence" value="ECO:0007669"/>
    <property type="project" value="UniProtKB-EC"/>
</dbReference>
<dbReference type="EC" id="3.4.19.12" evidence="2"/>
<evidence type="ECO:0000313" key="2">
    <source>
        <dbReference type="EMBL" id="KAL2914389.1"/>
    </source>
</evidence>
<accession>A0ABR4N4I8</accession>
<dbReference type="EMBL" id="JADGIZ020000034">
    <property type="protein sequence ID" value="KAL2914389.1"/>
    <property type="molecule type" value="Genomic_DNA"/>
</dbReference>
<dbReference type="Proteomes" id="UP001527925">
    <property type="component" value="Unassembled WGS sequence"/>
</dbReference>
<reference evidence="2 3" key="1">
    <citation type="submission" date="2023-09" db="EMBL/GenBank/DDBJ databases">
        <title>Pangenome analysis of Batrachochytrium dendrobatidis and related Chytrids.</title>
        <authorList>
            <person name="Yacoub M.N."/>
            <person name="Stajich J.E."/>
            <person name="James T.Y."/>
        </authorList>
    </citation>
    <scope>NUCLEOTIDE SEQUENCE [LARGE SCALE GENOMIC DNA]</scope>
    <source>
        <strain evidence="2 3">JEL0888</strain>
    </source>
</reference>
<dbReference type="PANTHER" id="PTHR24030">
    <property type="entry name" value="PROTEIN CMSS1"/>
    <property type="match status" value="1"/>
</dbReference>